<dbReference type="Proteomes" id="UP001597205">
    <property type="component" value="Unassembled WGS sequence"/>
</dbReference>
<feature type="signal peptide" evidence="1">
    <location>
        <begin position="1"/>
        <end position="21"/>
    </location>
</feature>
<evidence type="ECO:0000313" key="3">
    <source>
        <dbReference type="Proteomes" id="UP001597205"/>
    </source>
</evidence>
<evidence type="ECO:0000313" key="2">
    <source>
        <dbReference type="EMBL" id="MFD1166220.1"/>
    </source>
</evidence>
<name>A0ABW3RM07_9SPHI</name>
<organism evidence="2 3">
    <name type="scientific">Sphingobacterium daejeonense</name>
    <dbReference type="NCBI Taxonomy" id="371142"/>
    <lineage>
        <taxon>Bacteria</taxon>
        <taxon>Pseudomonadati</taxon>
        <taxon>Bacteroidota</taxon>
        <taxon>Sphingobacteriia</taxon>
        <taxon>Sphingobacteriales</taxon>
        <taxon>Sphingobacteriaceae</taxon>
        <taxon>Sphingobacterium</taxon>
    </lineage>
</organism>
<accession>A0ABW3RM07</accession>
<keyword evidence="3" id="KW-1185">Reference proteome</keyword>
<gene>
    <name evidence="2" type="ORF">ACFQ2C_11440</name>
</gene>
<comment type="caution">
    <text evidence="2">The sequence shown here is derived from an EMBL/GenBank/DDBJ whole genome shotgun (WGS) entry which is preliminary data.</text>
</comment>
<dbReference type="PROSITE" id="PS51257">
    <property type="entry name" value="PROKAR_LIPOPROTEIN"/>
    <property type="match status" value="1"/>
</dbReference>
<evidence type="ECO:0008006" key="4">
    <source>
        <dbReference type="Google" id="ProtNLM"/>
    </source>
</evidence>
<dbReference type="EMBL" id="JBHTKY010000016">
    <property type="protein sequence ID" value="MFD1166220.1"/>
    <property type="molecule type" value="Genomic_DNA"/>
</dbReference>
<keyword evidence="1" id="KW-0732">Signal</keyword>
<dbReference type="RefSeq" id="WP_380896714.1">
    <property type="nucleotide sequence ID" value="NZ_JBHTKY010000016.1"/>
</dbReference>
<proteinExistence type="predicted"/>
<feature type="chain" id="PRO_5045418771" description="Outer membrane protein beta-barrel domain-containing protein" evidence="1">
    <location>
        <begin position="22"/>
        <end position="248"/>
    </location>
</feature>
<protein>
    <recommendedName>
        <fullName evidence="4">Outer membrane protein beta-barrel domain-containing protein</fullName>
    </recommendedName>
</protein>
<reference evidence="3" key="1">
    <citation type="journal article" date="2019" name="Int. J. Syst. Evol. Microbiol.">
        <title>The Global Catalogue of Microorganisms (GCM) 10K type strain sequencing project: providing services to taxonomists for standard genome sequencing and annotation.</title>
        <authorList>
            <consortium name="The Broad Institute Genomics Platform"/>
            <consortium name="The Broad Institute Genome Sequencing Center for Infectious Disease"/>
            <person name="Wu L."/>
            <person name="Ma J."/>
        </authorList>
    </citation>
    <scope>NUCLEOTIDE SEQUENCE [LARGE SCALE GENOMIC DNA]</scope>
    <source>
        <strain evidence="3">CCUG 52468</strain>
    </source>
</reference>
<evidence type="ECO:0000256" key="1">
    <source>
        <dbReference type="SAM" id="SignalP"/>
    </source>
</evidence>
<sequence>MNKVRFSLFFTGMLASVAWFSSCSSVYLPNVPATPMFNNKGEAYIAAHVNTKGNVSGNLGVAVTDHVAVIGNGSYLNYKSDNNDFKQYLYEGGLGYYTVVGKAKRSVLEFYAGYGVGATTDVDKRASTTGSDPVETRDLDFNKIFVQANFSSTRKNKINLFGKKRTLNYGTAIRMSRVKMDRFELNGVSSQLEENIYIEPIFFTRLELNKGFQIQYTNGWNIGLMDNQYLKPGNAVFTLGLTYNFGRK</sequence>